<dbReference type="Proteomes" id="UP000075886">
    <property type="component" value="Unassembled WGS sequence"/>
</dbReference>
<organism evidence="1 2">
    <name type="scientific">Anopheles farauti</name>
    <dbReference type="NCBI Taxonomy" id="69004"/>
    <lineage>
        <taxon>Eukaryota</taxon>
        <taxon>Metazoa</taxon>
        <taxon>Ecdysozoa</taxon>
        <taxon>Arthropoda</taxon>
        <taxon>Hexapoda</taxon>
        <taxon>Insecta</taxon>
        <taxon>Pterygota</taxon>
        <taxon>Neoptera</taxon>
        <taxon>Endopterygota</taxon>
        <taxon>Diptera</taxon>
        <taxon>Nematocera</taxon>
        <taxon>Culicoidea</taxon>
        <taxon>Culicidae</taxon>
        <taxon>Anophelinae</taxon>
        <taxon>Anopheles</taxon>
    </lineage>
</organism>
<evidence type="ECO:0000313" key="1">
    <source>
        <dbReference type="EnsemblMetazoa" id="AFAF001783-PA"/>
    </source>
</evidence>
<dbReference type="AlphaFoldDB" id="A0A182Q2H3"/>
<reference evidence="1" key="2">
    <citation type="submission" date="2020-05" db="UniProtKB">
        <authorList>
            <consortium name="EnsemblMetazoa"/>
        </authorList>
    </citation>
    <scope>IDENTIFICATION</scope>
    <source>
        <strain evidence="1">FAR1</strain>
    </source>
</reference>
<dbReference type="VEuPathDB" id="VectorBase:AFAF001783"/>
<name>A0A182Q2H3_9DIPT</name>
<reference evidence="2" key="1">
    <citation type="submission" date="2014-01" db="EMBL/GenBank/DDBJ databases">
        <title>The Genome Sequence of Anopheles farauti FAR1 (V2).</title>
        <authorList>
            <consortium name="The Broad Institute Genomics Platform"/>
            <person name="Neafsey D.E."/>
            <person name="Besansky N."/>
            <person name="Howell P."/>
            <person name="Walton C."/>
            <person name="Young S.K."/>
            <person name="Zeng Q."/>
            <person name="Gargeya S."/>
            <person name="Fitzgerald M."/>
            <person name="Haas B."/>
            <person name="Abouelleil A."/>
            <person name="Allen A.W."/>
            <person name="Alvarado L."/>
            <person name="Arachchi H.M."/>
            <person name="Berlin A.M."/>
            <person name="Chapman S.B."/>
            <person name="Gainer-Dewar J."/>
            <person name="Goldberg J."/>
            <person name="Griggs A."/>
            <person name="Gujja S."/>
            <person name="Hansen M."/>
            <person name="Howarth C."/>
            <person name="Imamovic A."/>
            <person name="Ireland A."/>
            <person name="Larimer J."/>
            <person name="McCowan C."/>
            <person name="Murphy C."/>
            <person name="Pearson M."/>
            <person name="Poon T.W."/>
            <person name="Priest M."/>
            <person name="Roberts A."/>
            <person name="Saif S."/>
            <person name="Shea T."/>
            <person name="Sisk P."/>
            <person name="Sykes S."/>
            <person name="Wortman J."/>
            <person name="Nusbaum C."/>
            <person name="Birren B."/>
        </authorList>
    </citation>
    <scope>NUCLEOTIDE SEQUENCE [LARGE SCALE GENOMIC DNA]</scope>
    <source>
        <strain evidence="2">FAR1</strain>
    </source>
</reference>
<keyword evidence="2" id="KW-1185">Reference proteome</keyword>
<accession>A0A182Q2H3</accession>
<proteinExistence type="predicted"/>
<evidence type="ECO:0000313" key="2">
    <source>
        <dbReference type="Proteomes" id="UP000075886"/>
    </source>
</evidence>
<protein>
    <submittedName>
        <fullName evidence="1">Uncharacterized protein</fullName>
    </submittedName>
</protein>
<sequence length="107" mass="11642">MLSRPPQATKFPDGAYAHVITQDERSGIACTLLVVCESHTISLPSCEADTRFRESLPQCMANESQEPVATAMPFSVTPKQDTRLSCPAKMPARSAFIVSQTLQLKSS</sequence>
<dbReference type="EnsemblMetazoa" id="AFAF001783-RA">
    <property type="protein sequence ID" value="AFAF001783-PA"/>
    <property type="gene ID" value="AFAF001783"/>
</dbReference>
<dbReference type="EMBL" id="AXCN02002336">
    <property type="status" value="NOT_ANNOTATED_CDS"/>
    <property type="molecule type" value="Genomic_DNA"/>
</dbReference>